<feature type="domain" description="SSD" evidence="23">
    <location>
        <begin position="181"/>
        <end position="339"/>
    </location>
</feature>
<accession>A0A3E2H8J5</accession>
<proteinExistence type="inferred from homology"/>
<comment type="function">
    <text evidence="20">Escort protein required for cholesterol as well as lipid homeostasis. Regulates export of the SCAP-SREBP complex from the endoplasmic reticulum to the Golgi upon low cholesterol, thereby regulating the processing of sterol regulatory element-binding proteins (SREBPs) SREBF1/SREBP1 and SREBF2/SREBP2. At high sterol concentrations, formation of a ternary complex with INSIG (INSIG1 or INSIG2) leads to mask the ER export signal in SCAP, promoting retention of the complex in the endoplasmic reticulum. Low sterol concentrations trigger release of INSIG, a conformational change in the SSD domain of SCAP, unmasking of the ER export signal, promoting recruitment into COPII-coated vesicles and transport of the SCAP-SREBP to the Golgi: in the Golgi, SREBPs are then processed, releasing the transcription factor fragment of SREBPs from the membrane, its import into the nucleus and up-regulation of LDLR, INSIG1 and the mevalonate pathway. Binds cholesterol via its SSD domain.</text>
</comment>
<dbReference type="AlphaFoldDB" id="A0A3E2H8J5"/>
<keyword evidence="18" id="KW-0753">Steroid metabolism</keyword>
<dbReference type="SUPFAM" id="SSF50978">
    <property type="entry name" value="WD40 repeat-like"/>
    <property type="match status" value="1"/>
</dbReference>
<evidence type="ECO:0000256" key="20">
    <source>
        <dbReference type="ARBA" id="ARBA00045958"/>
    </source>
</evidence>
<dbReference type="GO" id="GO:0008203">
    <property type="term" value="P:cholesterol metabolic process"/>
    <property type="evidence" value="ECO:0007669"/>
    <property type="project" value="UniProtKB-KW"/>
</dbReference>
<keyword evidence="6" id="KW-0153">Cholesterol metabolism</keyword>
<keyword evidence="19" id="KW-0968">Cytoplasmic vesicle</keyword>
<keyword evidence="17" id="KW-0325">Glycoprotein</keyword>
<reference evidence="24 25" key="1">
    <citation type="submission" date="2018-05" db="EMBL/GenBank/DDBJ databases">
        <title>Draft genome sequence of Scytalidium lignicola DSM 105466, a ubiquitous saprotrophic fungus.</title>
        <authorList>
            <person name="Buettner E."/>
            <person name="Gebauer A.M."/>
            <person name="Hofrichter M."/>
            <person name="Liers C."/>
            <person name="Kellner H."/>
        </authorList>
    </citation>
    <scope>NUCLEOTIDE SEQUENCE [LARGE SCALE GENOMIC DNA]</scope>
    <source>
        <strain evidence="24 25">DSM 105466</strain>
    </source>
</reference>
<dbReference type="InterPro" id="IPR019775">
    <property type="entry name" value="WD40_repeat_CS"/>
</dbReference>
<evidence type="ECO:0000256" key="3">
    <source>
        <dbReference type="ARBA" id="ARBA00004653"/>
    </source>
</evidence>
<dbReference type="OrthoDB" id="1914839at2759"/>
<keyword evidence="15 22" id="KW-0472">Membrane</keyword>
<evidence type="ECO:0000259" key="23">
    <source>
        <dbReference type="PROSITE" id="PS50156"/>
    </source>
</evidence>
<dbReference type="SMART" id="SM00320">
    <property type="entry name" value="WD40"/>
    <property type="match status" value="2"/>
</dbReference>
<dbReference type="GO" id="GO:0032936">
    <property type="term" value="C:SREBP-SCAP complex"/>
    <property type="evidence" value="ECO:0007669"/>
    <property type="project" value="TreeGrafter"/>
</dbReference>
<dbReference type="PANTHER" id="PTHR46378:SF1">
    <property type="entry name" value="STEROL REGULATORY ELEMENT-BINDING PROTEIN CLEAVAGE-ACTIVATING PROTEIN"/>
    <property type="match status" value="1"/>
</dbReference>
<dbReference type="Proteomes" id="UP000258309">
    <property type="component" value="Unassembled WGS sequence"/>
</dbReference>
<keyword evidence="16" id="KW-1207">Sterol metabolism</keyword>
<dbReference type="GO" id="GO:0005789">
    <property type="term" value="C:endoplasmic reticulum membrane"/>
    <property type="evidence" value="ECO:0007669"/>
    <property type="project" value="UniProtKB-SubCell"/>
</dbReference>
<dbReference type="Gene3D" id="2.130.10.10">
    <property type="entry name" value="YVTN repeat-like/Quinoprotein amine dehydrogenase"/>
    <property type="match status" value="1"/>
</dbReference>
<dbReference type="InterPro" id="IPR015943">
    <property type="entry name" value="WD40/YVTN_repeat-like_dom_sf"/>
</dbReference>
<dbReference type="InterPro" id="IPR036322">
    <property type="entry name" value="WD40_repeat_dom_sf"/>
</dbReference>
<evidence type="ECO:0000313" key="24">
    <source>
        <dbReference type="EMBL" id="RFU29443.1"/>
    </source>
</evidence>
<comment type="subcellular location">
    <subcellularLocation>
        <location evidence="2">Cytoplasmic vesicle</location>
        <location evidence="2">COPII-coated vesicle membrane</location>
        <topology evidence="2">Multi-pass membrane protein</topology>
    </subcellularLocation>
    <subcellularLocation>
        <location evidence="1">Endoplasmic reticulum membrane</location>
        <topology evidence="1">Multi-pass membrane protein</topology>
    </subcellularLocation>
    <subcellularLocation>
        <location evidence="3">Golgi apparatus membrane</location>
        <topology evidence="3">Multi-pass membrane protein</topology>
    </subcellularLocation>
</comment>
<dbReference type="InterPro" id="IPR001680">
    <property type="entry name" value="WD40_rpt"/>
</dbReference>
<dbReference type="InterPro" id="IPR053958">
    <property type="entry name" value="HMGCR/SNAP/NPC1-like_SSD"/>
</dbReference>
<evidence type="ECO:0000256" key="12">
    <source>
        <dbReference type="ARBA" id="ARBA00023034"/>
    </source>
</evidence>
<evidence type="ECO:0000256" key="15">
    <source>
        <dbReference type="ARBA" id="ARBA00023136"/>
    </source>
</evidence>
<evidence type="ECO:0000256" key="16">
    <source>
        <dbReference type="ARBA" id="ARBA00023166"/>
    </source>
</evidence>
<evidence type="ECO:0000256" key="17">
    <source>
        <dbReference type="ARBA" id="ARBA00023180"/>
    </source>
</evidence>
<evidence type="ECO:0000256" key="6">
    <source>
        <dbReference type="ARBA" id="ARBA00022548"/>
    </source>
</evidence>
<dbReference type="STRING" id="5539.A0A3E2H8J5"/>
<dbReference type="GO" id="GO:0000139">
    <property type="term" value="C:Golgi membrane"/>
    <property type="evidence" value="ECO:0007669"/>
    <property type="project" value="UniProtKB-SubCell"/>
</dbReference>
<evidence type="ECO:0000256" key="2">
    <source>
        <dbReference type="ARBA" id="ARBA00004557"/>
    </source>
</evidence>
<keyword evidence="9" id="KW-0677">Repeat</keyword>
<evidence type="ECO:0000256" key="13">
    <source>
        <dbReference type="ARBA" id="ARBA00023098"/>
    </source>
</evidence>
<keyword evidence="12" id="KW-0333">Golgi apparatus</keyword>
<gene>
    <name evidence="24" type="ORF">B7463_g6890</name>
</gene>
<name>A0A3E2H8J5_SCYLI</name>
<keyword evidence="13" id="KW-0443">Lipid metabolism</keyword>
<evidence type="ECO:0000256" key="18">
    <source>
        <dbReference type="ARBA" id="ARBA00023221"/>
    </source>
</evidence>
<sequence>MKALDKNVLLNALEIQDELLGPTTNFDPRQFNYETQSNVFTPLTLEERDSLHVINGLTDYSWFLHSPLQYWRFSAQKIAADQDIRRTVNRRSGEVTYVNSTLRHSVVFSGERFENRHLVAADALVITLVHKLDSPVGVQWEKQAQKMAKEGSPNWSVYPPNGQSLRRQLYEFRYQPMSLTDNLFLGLAYTLTFIYFCITLAKVQALKSRVGLMIAVSTQIAVSMASSFTICAVLKIDLSKIPREAYPLIVLAIGLENIFRLISAVIMTPADRPTAFRLSEALGQTTHIAIAGVSQNLFMLWLLSKFVYPGVVAFCTFAAIAITFDFFYLLTFFVAVLSIDIRRTELSDSLTKSASSRPHSKLPERPSSPIWKSQTWIDLILKGDGPISTRIAGTLVMVSFVLMAQWHFFEDESLYHIARRLSHKNDIHHLTEALSIPSIEINQAQTPTSWLGMQDHETAHEIIQAIKPGAHSFIALVYDPLVFVIKGVNRTPNECGVRPFLPAAYDFTRHQLVPFMVIVTLLVCAVALLMNYLLWVDPEEETSDRHKDKPLLSLTALSNGHQLDVVLLTASNTGLVVSVGLDRRICIWDIRDAANSYVVEDPDSNIDPFPVIAMAIDDDLNWLAVLSSRNEVCLWNIPERRWGPTVSISLNGRTPLSFFFGYDPMELIDPVVVIRPSGVMTEMHVEDGQSVDLQLCKSRLVSARPQALSIIDGIQPWPIILTASKHGCVHVVTHNGSGWLSDGLHVQSQEGTREINAVFPLPALHSFLAAGKNTVDLIDVLTHKVTHTFETQPMKPDSLRCFHSTRRRPQCGSVGLASLSLAYTNSETGQCILQSYLPEREGDTICFRDPDKPGSKTCCLWRDTVEHTYSMEEPGSWEAVQAGYIIGVRKRKPSTQNKEILHIPHANGFKTSGLRRRSSPSPSSSHTQSYVSLSSRRHERDQAQWEIWALSSKGERYSTLIREESLGNDDIGGIGGLLASNPGPLVRVGRGSVAVGIGNVVHLVTVGNERFDGNDEIGADEVLGAVSYRRKKNLVAKKRGSSEAKT</sequence>
<evidence type="ECO:0000313" key="25">
    <source>
        <dbReference type="Proteomes" id="UP000258309"/>
    </source>
</evidence>
<organism evidence="24 25">
    <name type="scientific">Scytalidium lignicola</name>
    <name type="common">Hyphomycete</name>
    <dbReference type="NCBI Taxonomy" id="5539"/>
    <lineage>
        <taxon>Eukaryota</taxon>
        <taxon>Fungi</taxon>
        <taxon>Dikarya</taxon>
        <taxon>Ascomycota</taxon>
        <taxon>Pezizomycotina</taxon>
        <taxon>Leotiomycetes</taxon>
        <taxon>Leotiomycetes incertae sedis</taxon>
        <taxon>Scytalidium</taxon>
    </lineage>
</organism>
<dbReference type="GO" id="GO:0045540">
    <property type="term" value="P:regulation of cholesterol biosynthetic process"/>
    <property type="evidence" value="ECO:0007669"/>
    <property type="project" value="TreeGrafter"/>
</dbReference>
<dbReference type="GO" id="GO:0032933">
    <property type="term" value="P:SREBP signaling pathway"/>
    <property type="evidence" value="ECO:0007669"/>
    <property type="project" value="InterPro"/>
</dbReference>
<feature type="transmembrane region" description="Helical" evidence="22">
    <location>
        <begin position="183"/>
        <end position="204"/>
    </location>
</feature>
<keyword evidence="8 22" id="KW-0812">Transmembrane</keyword>
<feature type="non-terminal residue" evidence="24">
    <location>
        <position position="1046"/>
    </location>
</feature>
<evidence type="ECO:0000256" key="9">
    <source>
        <dbReference type="ARBA" id="ARBA00022737"/>
    </source>
</evidence>
<dbReference type="Pfam" id="PF12349">
    <property type="entry name" value="Sterol-sensing"/>
    <property type="match status" value="1"/>
</dbReference>
<evidence type="ECO:0000256" key="7">
    <source>
        <dbReference type="ARBA" id="ARBA00022574"/>
    </source>
</evidence>
<evidence type="ECO:0000256" key="19">
    <source>
        <dbReference type="ARBA" id="ARBA00023329"/>
    </source>
</evidence>
<comment type="similarity">
    <text evidence="4">Belongs to the WD repeat SCAP family.</text>
</comment>
<keyword evidence="14" id="KW-0446">Lipid-binding</keyword>
<evidence type="ECO:0000256" key="4">
    <source>
        <dbReference type="ARBA" id="ARBA00007410"/>
    </source>
</evidence>
<keyword evidence="25" id="KW-1185">Reference proteome</keyword>
<feature type="region of interest" description="Disordered" evidence="21">
    <location>
        <begin position="909"/>
        <end position="935"/>
    </location>
</feature>
<feature type="transmembrane region" description="Helical" evidence="22">
    <location>
        <begin position="286"/>
        <end position="304"/>
    </location>
</feature>
<dbReference type="GO" id="GO:0012507">
    <property type="term" value="C:ER to Golgi transport vesicle membrane"/>
    <property type="evidence" value="ECO:0007669"/>
    <property type="project" value="UniProtKB-SubCell"/>
</dbReference>
<evidence type="ECO:0000256" key="1">
    <source>
        <dbReference type="ARBA" id="ARBA00004477"/>
    </source>
</evidence>
<feature type="transmembrane region" description="Helical" evidence="22">
    <location>
        <begin position="391"/>
        <end position="409"/>
    </location>
</feature>
<evidence type="ECO:0000256" key="22">
    <source>
        <dbReference type="SAM" id="Phobius"/>
    </source>
</evidence>
<keyword evidence="11 22" id="KW-1133">Transmembrane helix</keyword>
<evidence type="ECO:0000256" key="10">
    <source>
        <dbReference type="ARBA" id="ARBA00022824"/>
    </source>
</evidence>
<dbReference type="PROSITE" id="PS50156">
    <property type="entry name" value="SSD"/>
    <property type="match status" value="1"/>
</dbReference>
<feature type="transmembrane region" description="Helical" evidence="22">
    <location>
        <begin position="512"/>
        <end position="535"/>
    </location>
</feature>
<dbReference type="PROSITE" id="PS00678">
    <property type="entry name" value="WD_REPEATS_1"/>
    <property type="match status" value="1"/>
</dbReference>
<dbReference type="InterPro" id="IPR030225">
    <property type="entry name" value="SCAP"/>
</dbReference>
<dbReference type="PANTHER" id="PTHR46378">
    <property type="entry name" value="STEROL REGULATORY ELEMENT-BINDING PROTEIN CLEAVAGE-ACTIVATING PROTEIN"/>
    <property type="match status" value="1"/>
</dbReference>
<comment type="caution">
    <text evidence="24">The sequence shown here is derived from an EMBL/GenBank/DDBJ whole genome shotgun (WGS) entry which is preliminary data.</text>
</comment>
<evidence type="ECO:0000256" key="14">
    <source>
        <dbReference type="ARBA" id="ARBA00023121"/>
    </source>
</evidence>
<keyword evidence="10" id="KW-0256">Endoplasmic reticulum</keyword>
<feature type="transmembrane region" description="Helical" evidence="22">
    <location>
        <begin position="210"/>
        <end position="234"/>
    </location>
</feature>
<dbReference type="OMA" id="EFQFRPM"/>
<dbReference type="InterPro" id="IPR000731">
    <property type="entry name" value="SSD"/>
</dbReference>
<dbReference type="EMBL" id="NCSJ02000128">
    <property type="protein sequence ID" value="RFU29443.1"/>
    <property type="molecule type" value="Genomic_DNA"/>
</dbReference>
<feature type="transmembrane region" description="Helical" evidence="22">
    <location>
        <begin position="311"/>
        <end position="339"/>
    </location>
</feature>
<keyword evidence="7" id="KW-0853">WD repeat</keyword>
<evidence type="ECO:0000256" key="8">
    <source>
        <dbReference type="ARBA" id="ARBA00022692"/>
    </source>
</evidence>
<evidence type="ECO:0000256" key="21">
    <source>
        <dbReference type="SAM" id="MobiDB-lite"/>
    </source>
</evidence>
<evidence type="ECO:0000256" key="5">
    <source>
        <dbReference type="ARBA" id="ARBA00019541"/>
    </source>
</evidence>
<dbReference type="GO" id="GO:0032934">
    <property type="term" value="F:sterol binding"/>
    <property type="evidence" value="ECO:0007669"/>
    <property type="project" value="InterPro"/>
</dbReference>
<feature type="non-terminal residue" evidence="24">
    <location>
        <position position="1"/>
    </location>
</feature>
<feature type="transmembrane region" description="Helical" evidence="22">
    <location>
        <begin position="246"/>
        <end position="266"/>
    </location>
</feature>
<protein>
    <recommendedName>
        <fullName evidence="5">Sterol regulatory element-binding protein cleavage-activating protein</fullName>
    </recommendedName>
</protein>
<evidence type="ECO:0000256" key="11">
    <source>
        <dbReference type="ARBA" id="ARBA00022989"/>
    </source>
</evidence>